<protein>
    <submittedName>
        <fullName evidence="1">Uncharacterized protein</fullName>
    </submittedName>
</protein>
<keyword evidence="2" id="KW-1185">Reference proteome</keyword>
<evidence type="ECO:0000313" key="1">
    <source>
        <dbReference type="EMBL" id="TFK75883.1"/>
    </source>
</evidence>
<sequence length="110" mass="12192">MGWFNNDSDQATSHDSYHKNTASVSHELLAGAAAFEAAKAYENHVASQGKPDSHAKAKEILAGFAGAFIDREVETSGRDWFDKEKAKREAKQAAQSHFDEVVTVEKFEEY</sequence>
<dbReference type="Proteomes" id="UP000308600">
    <property type="component" value="Unassembled WGS sequence"/>
</dbReference>
<accession>A0ACD3BCT2</accession>
<gene>
    <name evidence="1" type="ORF">BDN72DRAFT_852953</name>
</gene>
<organism evidence="1 2">
    <name type="scientific">Pluteus cervinus</name>
    <dbReference type="NCBI Taxonomy" id="181527"/>
    <lineage>
        <taxon>Eukaryota</taxon>
        <taxon>Fungi</taxon>
        <taxon>Dikarya</taxon>
        <taxon>Basidiomycota</taxon>
        <taxon>Agaricomycotina</taxon>
        <taxon>Agaricomycetes</taxon>
        <taxon>Agaricomycetidae</taxon>
        <taxon>Agaricales</taxon>
        <taxon>Pluteineae</taxon>
        <taxon>Pluteaceae</taxon>
        <taxon>Pluteus</taxon>
    </lineage>
</organism>
<evidence type="ECO:0000313" key="2">
    <source>
        <dbReference type="Proteomes" id="UP000308600"/>
    </source>
</evidence>
<name>A0ACD3BCT2_9AGAR</name>
<dbReference type="EMBL" id="ML208261">
    <property type="protein sequence ID" value="TFK75883.1"/>
    <property type="molecule type" value="Genomic_DNA"/>
</dbReference>
<proteinExistence type="predicted"/>
<reference evidence="1 2" key="1">
    <citation type="journal article" date="2019" name="Nat. Ecol. Evol.">
        <title>Megaphylogeny resolves global patterns of mushroom evolution.</title>
        <authorList>
            <person name="Varga T."/>
            <person name="Krizsan K."/>
            <person name="Foldi C."/>
            <person name="Dima B."/>
            <person name="Sanchez-Garcia M."/>
            <person name="Sanchez-Ramirez S."/>
            <person name="Szollosi G.J."/>
            <person name="Szarkandi J.G."/>
            <person name="Papp V."/>
            <person name="Albert L."/>
            <person name="Andreopoulos W."/>
            <person name="Angelini C."/>
            <person name="Antonin V."/>
            <person name="Barry K.W."/>
            <person name="Bougher N.L."/>
            <person name="Buchanan P."/>
            <person name="Buyck B."/>
            <person name="Bense V."/>
            <person name="Catcheside P."/>
            <person name="Chovatia M."/>
            <person name="Cooper J."/>
            <person name="Damon W."/>
            <person name="Desjardin D."/>
            <person name="Finy P."/>
            <person name="Geml J."/>
            <person name="Haridas S."/>
            <person name="Hughes K."/>
            <person name="Justo A."/>
            <person name="Karasinski D."/>
            <person name="Kautmanova I."/>
            <person name="Kiss B."/>
            <person name="Kocsube S."/>
            <person name="Kotiranta H."/>
            <person name="LaButti K.M."/>
            <person name="Lechner B.E."/>
            <person name="Liimatainen K."/>
            <person name="Lipzen A."/>
            <person name="Lukacs Z."/>
            <person name="Mihaltcheva S."/>
            <person name="Morgado L.N."/>
            <person name="Niskanen T."/>
            <person name="Noordeloos M.E."/>
            <person name="Ohm R.A."/>
            <person name="Ortiz-Santana B."/>
            <person name="Ovrebo C."/>
            <person name="Racz N."/>
            <person name="Riley R."/>
            <person name="Savchenko A."/>
            <person name="Shiryaev A."/>
            <person name="Soop K."/>
            <person name="Spirin V."/>
            <person name="Szebenyi C."/>
            <person name="Tomsovsky M."/>
            <person name="Tulloss R.E."/>
            <person name="Uehling J."/>
            <person name="Grigoriev I.V."/>
            <person name="Vagvolgyi C."/>
            <person name="Papp T."/>
            <person name="Martin F.M."/>
            <person name="Miettinen O."/>
            <person name="Hibbett D.S."/>
            <person name="Nagy L.G."/>
        </authorList>
    </citation>
    <scope>NUCLEOTIDE SEQUENCE [LARGE SCALE GENOMIC DNA]</scope>
    <source>
        <strain evidence="1 2">NL-1719</strain>
    </source>
</reference>